<keyword evidence="3" id="KW-1185">Reference proteome</keyword>
<name>G9NJA0_HYPAI</name>
<dbReference type="KEGG" id="tatv:25782584"/>
<feature type="region of interest" description="Disordered" evidence="1">
    <location>
        <begin position="1"/>
        <end position="51"/>
    </location>
</feature>
<organism evidence="2 3">
    <name type="scientific">Hypocrea atroviridis (strain ATCC 20476 / IMI 206040)</name>
    <name type="common">Trichoderma atroviride</name>
    <dbReference type="NCBI Taxonomy" id="452589"/>
    <lineage>
        <taxon>Eukaryota</taxon>
        <taxon>Fungi</taxon>
        <taxon>Dikarya</taxon>
        <taxon>Ascomycota</taxon>
        <taxon>Pezizomycotina</taxon>
        <taxon>Sordariomycetes</taxon>
        <taxon>Hypocreomycetidae</taxon>
        <taxon>Hypocreales</taxon>
        <taxon>Hypocreaceae</taxon>
        <taxon>Trichoderma</taxon>
    </lineage>
</organism>
<protein>
    <submittedName>
        <fullName evidence="2">Uncharacterized protein</fullName>
    </submittedName>
</protein>
<reference evidence="2 3" key="1">
    <citation type="journal article" date="2011" name="Genome Biol.">
        <title>Comparative genome sequence analysis underscores mycoparasitism as the ancestral life style of Trichoderma.</title>
        <authorList>
            <person name="Kubicek C.P."/>
            <person name="Herrera-Estrella A."/>
            <person name="Seidl-Seiboth V."/>
            <person name="Martinez D.A."/>
            <person name="Druzhinina I.S."/>
            <person name="Thon M."/>
            <person name="Zeilinger S."/>
            <person name="Casas-Flores S."/>
            <person name="Horwitz B.A."/>
            <person name="Mukherjee P.K."/>
            <person name="Mukherjee M."/>
            <person name="Kredics L."/>
            <person name="Alcaraz L.D."/>
            <person name="Aerts A."/>
            <person name="Antal Z."/>
            <person name="Atanasova L."/>
            <person name="Cervantes-Badillo M.G."/>
            <person name="Challacombe J."/>
            <person name="Chertkov O."/>
            <person name="McCluskey K."/>
            <person name="Coulpier F."/>
            <person name="Deshpande N."/>
            <person name="von Doehren H."/>
            <person name="Ebbole D.J."/>
            <person name="Esquivel-Naranjo E.U."/>
            <person name="Fekete E."/>
            <person name="Flipphi M."/>
            <person name="Glaser F."/>
            <person name="Gomez-Rodriguez E.Y."/>
            <person name="Gruber S."/>
            <person name="Han C."/>
            <person name="Henrissat B."/>
            <person name="Hermosa R."/>
            <person name="Hernandez-Onate M."/>
            <person name="Karaffa L."/>
            <person name="Kosti I."/>
            <person name="Le Crom S."/>
            <person name="Lindquist E."/>
            <person name="Lucas S."/>
            <person name="Luebeck M."/>
            <person name="Luebeck P.S."/>
            <person name="Margeot A."/>
            <person name="Metz B."/>
            <person name="Misra M."/>
            <person name="Nevalainen H."/>
            <person name="Omann M."/>
            <person name="Packer N."/>
            <person name="Perrone G."/>
            <person name="Uresti-Rivera E.E."/>
            <person name="Salamov A."/>
            <person name="Schmoll M."/>
            <person name="Seiboth B."/>
            <person name="Shapiro H."/>
            <person name="Sukno S."/>
            <person name="Tamayo-Ramos J.A."/>
            <person name="Tisch D."/>
            <person name="Wiest A."/>
            <person name="Wilkinson H.H."/>
            <person name="Zhang M."/>
            <person name="Coutinho P.M."/>
            <person name="Kenerley C.M."/>
            <person name="Monte E."/>
            <person name="Baker S.E."/>
            <person name="Grigoriev I.V."/>
        </authorList>
    </citation>
    <scope>NUCLEOTIDE SEQUENCE [LARGE SCALE GENOMIC DNA]</scope>
    <source>
        <strain evidence="3">ATCC 20476 / IMI 206040</strain>
    </source>
</reference>
<dbReference type="HOGENOM" id="CLU_2038380_0_0_1"/>
<dbReference type="Proteomes" id="UP000005426">
    <property type="component" value="Unassembled WGS sequence"/>
</dbReference>
<evidence type="ECO:0000313" key="2">
    <source>
        <dbReference type="EMBL" id="EHK48975.1"/>
    </source>
</evidence>
<proteinExistence type="predicted"/>
<sequence length="121" mass="13057">MGLVVDDPAMGIELLPDSGHSQGHPSDGLGPERGEVTQADDSGSHRPPTRHILLPFTTRTKCLSSTVDLYEQEASGLAESEMPQYPARPLARIASISTKLRKQENPHPYMPLAVLMNTGSP</sequence>
<dbReference type="GeneID" id="25782584"/>
<evidence type="ECO:0000313" key="3">
    <source>
        <dbReference type="Proteomes" id="UP000005426"/>
    </source>
</evidence>
<comment type="caution">
    <text evidence="2">The sequence shown here is derived from an EMBL/GenBank/DDBJ whole genome shotgun (WGS) entry which is preliminary data.</text>
</comment>
<dbReference type="AlphaFoldDB" id="G9NJA0"/>
<dbReference type="EMBL" id="ABDG02000017">
    <property type="protein sequence ID" value="EHK48975.1"/>
    <property type="molecule type" value="Genomic_DNA"/>
</dbReference>
<evidence type="ECO:0000256" key="1">
    <source>
        <dbReference type="SAM" id="MobiDB-lite"/>
    </source>
</evidence>
<gene>
    <name evidence="2" type="ORF">TRIATDRAFT_304841</name>
</gene>
<accession>G9NJA0</accession>